<dbReference type="STRING" id="157072.A0A024TQ38"/>
<feature type="region of interest" description="Disordered" evidence="1">
    <location>
        <begin position="78"/>
        <end position="213"/>
    </location>
</feature>
<feature type="region of interest" description="Disordered" evidence="1">
    <location>
        <begin position="1"/>
        <end position="30"/>
    </location>
</feature>
<feature type="region of interest" description="Disordered" evidence="1">
    <location>
        <begin position="264"/>
        <end position="283"/>
    </location>
</feature>
<name>A0A024TQ38_9STRA</name>
<feature type="compositionally biased region" description="Basic and acidic residues" evidence="1">
    <location>
        <begin position="119"/>
        <end position="129"/>
    </location>
</feature>
<protein>
    <submittedName>
        <fullName evidence="2">Uncharacterized protein</fullName>
    </submittedName>
</protein>
<dbReference type="Pfam" id="PF01603">
    <property type="entry name" value="B56"/>
    <property type="match status" value="1"/>
</dbReference>
<evidence type="ECO:0000313" key="2">
    <source>
        <dbReference type="EMBL" id="ETV95741.1"/>
    </source>
</evidence>
<dbReference type="PANTHER" id="PTHR10257:SF3">
    <property type="entry name" value="SERINE_THREONINE-PROTEIN PHOSPHATASE 2A 56 KDA REGULATORY SUBUNIT GAMMA ISOFORM"/>
    <property type="match status" value="1"/>
</dbReference>
<dbReference type="GO" id="GO:0019888">
    <property type="term" value="F:protein phosphatase regulator activity"/>
    <property type="evidence" value="ECO:0007669"/>
    <property type="project" value="InterPro"/>
</dbReference>
<dbReference type="SUPFAM" id="SSF48371">
    <property type="entry name" value="ARM repeat"/>
    <property type="match status" value="1"/>
</dbReference>
<accession>A0A024TQ38</accession>
<dbReference type="GO" id="GO:0000159">
    <property type="term" value="C:protein phosphatase type 2A complex"/>
    <property type="evidence" value="ECO:0007669"/>
    <property type="project" value="InterPro"/>
</dbReference>
<reference evidence="2" key="1">
    <citation type="submission" date="2013-12" db="EMBL/GenBank/DDBJ databases">
        <title>The Genome Sequence of Aphanomyces invadans NJM9701.</title>
        <authorList>
            <consortium name="The Broad Institute Genomics Platform"/>
            <person name="Russ C."/>
            <person name="Tyler B."/>
            <person name="van West P."/>
            <person name="Dieguez-Uribeondo J."/>
            <person name="Young S.K."/>
            <person name="Zeng Q."/>
            <person name="Gargeya S."/>
            <person name="Fitzgerald M."/>
            <person name="Abouelleil A."/>
            <person name="Alvarado L."/>
            <person name="Chapman S.B."/>
            <person name="Gainer-Dewar J."/>
            <person name="Goldberg J."/>
            <person name="Griggs A."/>
            <person name="Gujja S."/>
            <person name="Hansen M."/>
            <person name="Howarth C."/>
            <person name="Imamovic A."/>
            <person name="Ireland A."/>
            <person name="Larimer J."/>
            <person name="McCowan C."/>
            <person name="Murphy C."/>
            <person name="Pearson M."/>
            <person name="Poon T.W."/>
            <person name="Priest M."/>
            <person name="Roberts A."/>
            <person name="Saif S."/>
            <person name="Shea T."/>
            <person name="Sykes S."/>
            <person name="Wortman J."/>
            <person name="Nusbaum C."/>
            <person name="Birren B."/>
        </authorList>
    </citation>
    <scope>NUCLEOTIDE SEQUENCE [LARGE SCALE GENOMIC DNA]</scope>
    <source>
        <strain evidence="2">NJM9701</strain>
    </source>
</reference>
<dbReference type="InterPro" id="IPR011989">
    <property type="entry name" value="ARM-like"/>
</dbReference>
<feature type="compositionally biased region" description="Basic residues" evidence="1">
    <location>
        <begin position="91"/>
        <end position="101"/>
    </location>
</feature>
<dbReference type="eggNOG" id="ENOG502QWGD">
    <property type="taxonomic scope" value="Eukaryota"/>
</dbReference>
<dbReference type="GeneID" id="20087863"/>
<dbReference type="AlphaFoldDB" id="A0A024TQ38"/>
<dbReference type="EMBL" id="KI913979">
    <property type="protein sequence ID" value="ETV95741.1"/>
    <property type="molecule type" value="Genomic_DNA"/>
</dbReference>
<feature type="compositionally biased region" description="Low complexity" evidence="1">
    <location>
        <begin position="78"/>
        <end position="87"/>
    </location>
</feature>
<dbReference type="OrthoDB" id="68095at2759"/>
<dbReference type="GO" id="GO:0007165">
    <property type="term" value="P:signal transduction"/>
    <property type="evidence" value="ECO:0007669"/>
    <property type="project" value="InterPro"/>
</dbReference>
<feature type="compositionally biased region" description="Basic residues" evidence="1">
    <location>
        <begin position="177"/>
        <end position="193"/>
    </location>
</feature>
<dbReference type="InterPro" id="IPR016024">
    <property type="entry name" value="ARM-type_fold"/>
</dbReference>
<dbReference type="PANTHER" id="PTHR10257">
    <property type="entry name" value="SERINE/THREONINE PROTEIN PHOSPHATASE 2A PP2A REGULATORY SUBUNIT B"/>
    <property type="match status" value="1"/>
</dbReference>
<feature type="compositionally biased region" description="Low complexity" evidence="1">
    <location>
        <begin position="161"/>
        <end position="171"/>
    </location>
</feature>
<sequence length="583" mass="64347">MHGMMAQGKSHSRRSHQTAGESHQQRARAALGSTMDSLQNAFTSMHLPPSSPFVTKPVMKPKLNPNAAAFTLPIGTATSAPAPAPISQMSRKPRAPPRTKTRSTGSAGSLGQPKPTKPSKVDEGSSTDKPKRRANVLKDGSRTVIGHRKRSQLSLTTPGASTSLLPTTTNLPTPPKPSKKPPRRKLHIARRPRSNSNGGSGSGSESDNDKDEAYPEPATLVKQSAFTDRLALAVPQKRIPKRVTREAVVDTVFKALFATPHGKPHVRVNDDNTGSESDTGPNETFVKRGLAATLFKDDVRLNLDTKQSLDQYITPTLIHSLITELRFEDFRTSSARLHILRAIHKHLPMRRMHIAQALVDATSMRLQYVQAVHAEAYETGKELQAGGTSQFDHGHTWTEFLRYAIEHMAMAGEDPTVLTNYARSWIYLCKCHHLDSTGTDTDDLVGVAGQFVAYVPHMAWDLIRRLLLHGWPLRMPSQQVFAIRSLARLMMAAPRQPSHARDTTLPLVFQRLAQCMAAPHIAVAKEALAFAGCQFILVHFVQDSHDVYTMLSGAFYKTSKTHWHESIRTLAATRFDDILDFAP</sequence>
<proteinExistence type="predicted"/>
<dbReference type="VEuPathDB" id="FungiDB:H310_10813"/>
<feature type="compositionally biased region" description="Polar residues" evidence="1">
    <location>
        <begin position="271"/>
        <end position="282"/>
    </location>
</feature>
<gene>
    <name evidence="2" type="ORF">H310_10813</name>
</gene>
<organism evidence="2">
    <name type="scientific">Aphanomyces invadans</name>
    <dbReference type="NCBI Taxonomy" id="157072"/>
    <lineage>
        <taxon>Eukaryota</taxon>
        <taxon>Sar</taxon>
        <taxon>Stramenopiles</taxon>
        <taxon>Oomycota</taxon>
        <taxon>Saprolegniomycetes</taxon>
        <taxon>Saprolegniales</taxon>
        <taxon>Verrucalvaceae</taxon>
        <taxon>Aphanomyces</taxon>
    </lineage>
</organism>
<dbReference type="RefSeq" id="XP_008875492.1">
    <property type="nucleotide sequence ID" value="XM_008877270.1"/>
</dbReference>
<dbReference type="InterPro" id="IPR002554">
    <property type="entry name" value="PP2A_B56"/>
</dbReference>
<dbReference type="Gene3D" id="1.25.10.10">
    <property type="entry name" value="Leucine-rich Repeat Variant"/>
    <property type="match status" value="1"/>
</dbReference>
<evidence type="ECO:0000256" key="1">
    <source>
        <dbReference type="SAM" id="MobiDB-lite"/>
    </source>
</evidence>